<dbReference type="RefSeq" id="WP_166233398.1">
    <property type="nucleotide sequence ID" value="NZ_CP049865.1"/>
</dbReference>
<feature type="transmembrane region" description="Helical" evidence="2">
    <location>
        <begin position="89"/>
        <end position="108"/>
    </location>
</feature>
<keyword evidence="2" id="KW-1133">Transmembrane helix</keyword>
<accession>A0A6G7Y676</accession>
<protein>
    <submittedName>
        <fullName evidence="3">Discoidin domain-containing protein</fullName>
    </submittedName>
</protein>
<reference evidence="3 4" key="1">
    <citation type="submission" date="2020-03" db="EMBL/GenBank/DDBJ databases">
        <title>Propioniciclava sp. nov., isolated from Hydrophilus acuminatus.</title>
        <authorList>
            <person name="Hyun D.-W."/>
            <person name="Bae J.-W."/>
        </authorList>
    </citation>
    <scope>NUCLEOTIDE SEQUENCE [LARGE SCALE GENOMIC DNA]</scope>
    <source>
        <strain evidence="3 4">HDW11</strain>
    </source>
</reference>
<dbReference type="KEGG" id="prv:G7070_08630"/>
<dbReference type="Proteomes" id="UP000501058">
    <property type="component" value="Chromosome"/>
</dbReference>
<sequence length="277" mass="29617">MFGSRPSADDEPVEDDPGEPTGALHHRADAPASPWGSPDHEEATQSIWSDVDDEEPAPGQPYTPIPPPSEQLRVSEQAPSRDPSRRWQGALLALVVIALVVGLVGVFVNQFNRTSAMPAAPQQAYVLAGARDFDPSADGGDDRENPDLAQLTIDGNPATAWTTERYGRSADFNGRKPGAGVVVDLGEPKPVSWIVLTLGDAPTTGEVRVPVQADVTSPPLDAASSWRRVASFEPSTGHVQLHLDRPVTTRFVLVYLTALPRVGPNYQGTIAEIQVTP</sequence>
<proteinExistence type="predicted"/>
<name>A0A6G7Y676_9ACTN</name>
<keyword evidence="4" id="KW-1185">Reference proteome</keyword>
<dbReference type="AlphaFoldDB" id="A0A6G7Y676"/>
<dbReference type="EMBL" id="CP049865">
    <property type="protein sequence ID" value="QIK72322.1"/>
    <property type="molecule type" value="Genomic_DNA"/>
</dbReference>
<feature type="compositionally biased region" description="Pro residues" evidence="1">
    <location>
        <begin position="58"/>
        <end position="69"/>
    </location>
</feature>
<dbReference type="InterPro" id="IPR008979">
    <property type="entry name" value="Galactose-bd-like_sf"/>
</dbReference>
<keyword evidence="2" id="KW-0472">Membrane</keyword>
<feature type="compositionally biased region" description="Acidic residues" evidence="1">
    <location>
        <begin position="9"/>
        <end position="18"/>
    </location>
</feature>
<evidence type="ECO:0000313" key="4">
    <source>
        <dbReference type="Proteomes" id="UP000501058"/>
    </source>
</evidence>
<gene>
    <name evidence="3" type="ORF">G7070_08630</name>
</gene>
<evidence type="ECO:0000313" key="3">
    <source>
        <dbReference type="EMBL" id="QIK72322.1"/>
    </source>
</evidence>
<evidence type="ECO:0000256" key="1">
    <source>
        <dbReference type="SAM" id="MobiDB-lite"/>
    </source>
</evidence>
<dbReference type="SUPFAM" id="SSF49785">
    <property type="entry name" value="Galactose-binding domain-like"/>
    <property type="match status" value="1"/>
</dbReference>
<feature type="region of interest" description="Disordered" evidence="1">
    <location>
        <begin position="1"/>
        <end position="83"/>
    </location>
</feature>
<dbReference type="Gene3D" id="2.60.120.260">
    <property type="entry name" value="Galactose-binding domain-like"/>
    <property type="match status" value="1"/>
</dbReference>
<evidence type="ECO:0000256" key="2">
    <source>
        <dbReference type="SAM" id="Phobius"/>
    </source>
</evidence>
<organism evidence="3 4">
    <name type="scientific">Propioniciclava coleopterorum</name>
    <dbReference type="NCBI Taxonomy" id="2714937"/>
    <lineage>
        <taxon>Bacteria</taxon>
        <taxon>Bacillati</taxon>
        <taxon>Actinomycetota</taxon>
        <taxon>Actinomycetes</taxon>
        <taxon>Propionibacteriales</taxon>
        <taxon>Propionibacteriaceae</taxon>
        <taxon>Propioniciclava</taxon>
    </lineage>
</organism>
<keyword evidence="2" id="KW-0812">Transmembrane</keyword>